<gene>
    <name evidence="9" type="ORF">Z043_116551</name>
</gene>
<dbReference type="Pfam" id="PF21299">
    <property type="entry name" value="ADAM10_Cys-rich"/>
    <property type="match status" value="1"/>
</dbReference>
<evidence type="ECO:0000256" key="2">
    <source>
        <dbReference type="ARBA" id="ARBA00012332"/>
    </source>
</evidence>
<feature type="domain" description="Disintegrin" evidence="7">
    <location>
        <begin position="490"/>
        <end position="582"/>
    </location>
</feature>
<evidence type="ECO:0000313" key="9">
    <source>
        <dbReference type="EMBL" id="KPP65056.1"/>
    </source>
</evidence>
<evidence type="ECO:0000256" key="3">
    <source>
        <dbReference type="ARBA" id="ARBA00022685"/>
    </source>
</evidence>
<feature type="compositionally biased region" description="Gly residues" evidence="6">
    <location>
        <begin position="46"/>
        <end position="70"/>
    </location>
</feature>
<dbReference type="PROSITE" id="PS50214">
    <property type="entry name" value="DISINTEGRIN_2"/>
    <property type="match status" value="1"/>
</dbReference>
<dbReference type="GO" id="GO:0006509">
    <property type="term" value="P:membrane protein ectodomain proteolysis"/>
    <property type="evidence" value="ECO:0007669"/>
    <property type="project" value="TreeGrafter"/>
</dbReference>
<comment type="caution">
    <text evidence="9">The sequence shown here is derived from an EMBL/GenBank/DDBJ whole genome shotgun (WGS) entry which is preliminary data.</text>
</comment>
<feature type="region of interest" description="Disordered" evidence="6">
    <location>
        <begin position="1"/>
        <end position="73"/>
    </location>
</feature>
<evidence type="ECO:0000256" key="6">
    <source>
        <dbReference type="SAM" id="MobiDB-lite"/>
    </source>
</evidence>
<keyword evidence="3" id="KW-0165">Cleavage on pair of basic residues</keyword>
<evidence type="ECO:0000256" key="4">
    <source>
        <dbReference type="ARBA" id="ARBA00023157"/>
    </source>
</evidence>
<accession>A0A0P7USU2</accession>
<feature type="binding site" evidence="5">
    <location>
        <position position="420"/>
    </location>
    <ligand>
        <name>Zn(2+)</name>
        <dbReference type="ChEBI" id="CHEBI:29105"/>
        <note>catalytic</note>
    </ligand>
</feature>
<comment type="caution">
    <text evidence="5">Lacks conserved residue(s) required for the propagation of feature annotation.</text>
</comment>
<evidence type="ECO:0000256" key="1">
    <source>
        <dbReference type="ARBA" id="ARBA00001809"/>
    </source>
</evidence>
<dbReference type="GO" id="GO:0004222">
    <property type="term" value="F:metalloendopeptidase activity"/>
    <property type="evidence" value="ECO:0007669"/>
    <property type="project" value="InterPro"/>
</dbReference>
<keyword evidence="5" id="KW-0479">Metal-binding</keyword>
<sequence>MARHGRDSRDTWGGYDKRGLHPRDGRDWDSGRKMDGDRPWQSGDRGMPGQGHMGRGGMPSRGGYMQGGASQGLSGALNRQNQMMQGSGMQGALVAICPFIRHYEELSYDREAVHQQHERFRREILPRSHVVMLDFKAFYRTFRLRLKRDTTEFSDNFKIHIRNVSRVADLSHIYSGHLEGEEGSSCYGSIIEGQFDGFIQTENGTYYIEPLDRYSTRPSSNHSIIYHGDDIVHIRILATNILVMVNDGEPVSRSKRTVDYSKTTCYLYLHVDYLYFKKFGSAEAVIAQIGSYMNAVNYIYSKVDFDGIRLINFKVKFLNISSVEDPSSLLSQAFIGPEKLLSLFSEENWDDYCLSYLLTNRDFSGVLGLAWNGMQGNLGGICSKVMIVNGGKMTRNTGLITLQKYGDQLTPRHIQLTLAHELGHSLGAPHDVGSNCGDQGSTGDKGRYLMFPYATTMIRENNDKFSPCSIKHISSLLKVKKDDCFVVSDQPICGNFIVEEGEECDIGHNESDPCCYSANEPRTIQCRLKHGKICSPSQGMCCSPSCLFKPYGITCEDESECRFASQCSGTAAACPTPGPKPNMTTCSLETRVCFAGECVQSLCVKYGLESCDCLSESMTEKCHMCCQQPGEPNTCASTMSSVLSQFFQGKRLALVAGTPCSDKQGYCDKFHACRLLDADGPIARLKNAFLHLDGFDDLSEWMKVSGRACVYCAACSFVAYRSDI</sequence>
<feature type="compositionally biased region" description="Basic and acidic residues" evidence="6">
    <location>
        <begin position="1"/>
        <end position="38"/>
    </location>
</feature>
<evidence type="ECO:0000259" key="7">
    <source>
        <dbReference type="PROSITE" id="PS50214"/>
    </source>
</evidence>
<dbReference type="InterPro" id="IPR036436">
    <property type="entry name" value="Disintegrin_dom_sf"/>
</dbReference>
<dbReference type="SMART" id="SM00050">
    <property type="entry name" value="DISIN"/>
    <property type="match status" value="1"/>
</dbReference>
<feature type="binding site" evidence="5">
    <location>
        <position position="430"/>
    </location>
    <ligand>
        <name>Zn(2+)</name>
        <dbReference type="ChEBI" id="CHEBI:29105"/>
        <note>catalytic</note>
    </ligand>
</feature>
<feature type="domain" description="Peptidase M12B" evidence="8">
    <location>
        <begin position="263"/>
        <end position="489"/>
    </location>
</feature>
<dbReference type="GO" id="GO:0005886">
    <property type="term" value="C:plasma membrane"/>
    <property type="evidence" value="ECO:0007669"/>
    <property type="project" value="TreeGrafter"/>
</dbReference>
<reference evidence="9 10" key="1">
    <citation type="submission" date="2015-08" db="EMBL/GenBank/DDBJ databases">
        <title>The genome of the Asian arowana (Scleropages formosus).</title>
        <authorList>
            <person name="Tan M.H."/>
            <person name="Gan H.M."/>
            <person name="Croft L.J."/>
            <person name="Austin C.M."/>
        </authorList>
    </citation>
    <scope>NUCLEOTIDE SEQUENCE [LARGE SCALE GENOMIC DNA]</scope>
    <source>
        <strain evidence="9">Aro1</strain>
    </source>
</reference>
<keyword evidence="4" id="KW-1015">Disulfide bond</keyword>
<dbReference type="GO" id="GO:0007219">
    <property type="term" value="P:Notch signaling pathway"/>
    <property type="evidence" value="ECO:0007669"/>
    <property type="project" value="TreeGrafter"/>
</dbReference>
<dbReference type="Pfam" id="PF13574">
    <property type="entry name" value="Reprolysin_2"/>
    <property type="match status" value="1"/>
</dbReference>
<dbReference type="InterPro" id="IPR051489">
    <property type="entry name" value="ADAM_Metalloproteinase"/>
</dbReference>
<protein>
    <recommendedName>
        <fullName evidence="2">ADAM10 endopeptidase</fullName>
        <ecNumber evidence="2">3.4.24.81</ecNumber>
    </recommendedName>
</protein>
<dbReference type="Proteomes" id="UP000034805">
    <property type="component" value="Unassembled WGS sequence"/>
</dbReference>
<dbReference type="FunFam" id="4.10.70.10:FF:000003">
    <property type="entry name" value="Disintegrin and metalloproteinase domain-containing protein 17"/>
    <property type="match status" value="1"/>
</dbReference>
<dbReference type="EMBL" id="JARO02006583">
    <property type="protein sequence ID" value="KPP65056.1"/>
    <property type="molecule type" value="Genomic_DNA"/>
</dbReference>
<dbReference type="SUPFAM" id="SSF55486">
    <property type="entry name" value="Metalloproteases ('zincins'), catalytic domain"/>
    <property type="match status" value="1"/>
</dbReference>
<evidence type="ECO:0000313" key="10">
    <source>
        <dbReference type="Proteomes" id="UP000034805"/>
    </source>
</evidence>
<feature type="active site" evidence="5">
    <location>
        <position position="421"/>
    </location>
</feature>
<dbReference type="Gene3D" id="4.10.70.10">
    <property type="entry name" value="Disintegrin domain"/>
    <property type="match status" value="1"/>
</dbReference>
<dbReference type="InterPro" id="IPR001590">
    <property type="entry name" value="Peptidase_M12B"/>
</dbReference>
<dbReference type="GO" id="GO:0046872">
    <property type="term" value="F:metal ion binding"/>
    <property type="evidence" value="ECO:0007669"/>
    <property type="project" value="UniProtKB-KW"/>
</dbReference>
<dbReference type="Gene3D" id="3.40.390.10">
    <property type="entry name" value="Collagenase (Catalytic Domain)"/>
    <property type="match status" value="1"/>
</dbReference>
<keyword evidence="9" id="KW-0401">Integrin</keyword>
<keyword evidence="5" id="KW-0862">Zinc</keyword>
<dbReference type="Pfam" id="PF00200">
    <property type="entry name" value="Disintegrin"/>
    <property type="match status" value="1"/>
</dbReference>
<dbReference type="InterPro" id="IPR001762">
    <property type="entry name" value="Disintegrin_dom"/>
</dbReference>
<comment type="catalytic activity">
    <reaction evidence="1">
        <text>Endopeptidase of broad specificity.</text>
        <dbReference type="EC" id="3.4.24.81"/>
    </reaction>
</comment>
<dbReference type="STRING" id="113540.ENSSFOP00015012676"/>
<dbReference type="InterPro" id="IPR049038">
    <property type="entry name" value="ADAM10_Cys-rich"/>
</dbReference>
<dbReference type="PROSITE" id="PS50215">
    <property type="entry name" value="ADAM_MEPRO"/>
    <property type="match status" value="1"/>
</dbReference>
<name>A0A0P7USU2_SCLFO</name>
<evidence type="ECO:0000259" key="8">
    <source>
        <dbReference type="PROSITE" id="PS50215"/>
    </source>
</evidence>
<dbReference type="EC" id="3.4.24.81" evidence="2"/>
<dbReference type="PANTHER" id="PTHR45702">
    <property type="entry name" value="ADAM10/ADAM17 METALLOPEPTIDASE FAMILY MEMBER"/>
    <property type="match status" value="1"/>
</dbReference>
<dbReference type="GO" id="GO:0007229">
    <property type="term" value="P:integrin-mediated signaling pathway"/>
    <property type="evidence" value="ECO:0007669"/>
    <property type="project" value="UniProtKB-KW"/>
</dbReference>
<dbReference type="SUPFAM" id="SSF57552">
    <property type="entry name" value="Blood coagulation inhibitor (disintegrin)"/>
    <property type="match status" value="1"/>
</dbReference>
<dbReference type="PANTHER" id="PTHR45702:SF1">
    <property type="entry name" value="DISINTEGRIN AND METALLOPROTEINASE DOMAIN-CONTAINING PROTEIN 10 ISOFORM X1"/>
    <property type="match status" value="1"/>
</dbReference>
<organism evidence="9 10">
    <name type="scientific">Scleropages formosus</name>
    <name type="common">Asian bonytongue</name>
    <name type="synonym">Osteoglossum formosum</name>
    <dbReference type="NCBI Taxonomy" id="113540"/>
    <lineage>
        <taxon>Eukaryota</taxon>
        <taxon>Metazoa</taxon>
        <taxon>Chordata</taxon>
        <taxon>Craniata</taxon>
        <taxon>Vertebrata</taxon>
        <taxon>Euteleostomi</taxon>
        <taxon>Actinopterygii</taxon>
        <taxon>Neopterygii</taxon>
        <taxon>Teleostei</taxon>
        <taxon>Osteoglossocephala</taxon>
        <taxon>Osteoglossomorpha</taxon>
        <taxon>Osteoglossiformes</taxon>
        <taxon>Osteoglossidae</taxon>
        <taxon>Scleropages</taxon>
    </lineage>
</organism>
<dbReference type="AlphaFoldDB" id="A0A0P7USU2"/>
<feature type="binding site" evidence="5">
    <location>
        <position position="424"/>
    </location>
    <ligand>
        <name>Zn(2+)</name>
        <dbReference type="ChEBI" id="CHEBI:29105"/>
        <note>catalytic</note>
    </ligand>
</feature>
<dbReference type="InterPro" id="IPR024079">
    <property type="entry name" value="MetalloPept_cat_dom_sf"/>
</dbReference>
<evidence type="ECO:0000256" key="5">
    <source>
        <dbReference type="PROSITE-ProRule" id="PRU00276"/>
    </source>
</evidence>
<proteinExistence type="predicted"/>